<evidence type="ECO:0000313" key="2">
    <source>
        <dbReference type="Proteomes" id="UP000694844"/>
    </source>
</evidence>
<dbReference type="RefSeq" id="XP_022297461.1">
    <property type="nucleotide sequence ID" value="XM_022441753.1"/>
</dbReference>
<evidence type="ECO:0000313" key="5">
    <source>
        <dbReference type="RefSeq" id="XP_022299162.1"/>
    </source>
</evidence>
<evidence type="ECO:0000313" key="6">
    <source>
        <dbReference type="RefSeq" id="XP_022299163.1"/>
    </source>
</evidence>
<gene>
    <name evidence="3 4" type="primary">LOC111106884</name>
    <name evidence="5 6" type="synonym">LOC111107991</name>
</gene>
<organism evidence="2 3">
    <name type="scientific">Crassostrea virginica</name>
    <name type="common">Eastern oyster</name>
    <dbReference type="NCBI Taxonomy" id="6565"/>
    <lineage>
        <taxon>Eukaryota</taxon>
        <taxon>Metazoa</taxon>
        <taxon>Spiralia</taxon>
        <taxon>Lophotrochozoa</taxon>
        <taxon>Mollusca</taxon>
        <taxon>Bivalvia</taxon>
        <taxon>Autobranchia</taxon>
        <taxon>Pteriomorphia</taxon>
        <taxon>Ostreida</taxon>
        <taxon>Ostreoidea</taxon>
        <taxon>Ostreidae</taxon>
        <taxon>Crassostrea</taxon>
    </lineage>
</organism>
<protein>
    <submittedName>
        <fullName evidence="3 4">Uncharacterized protein LOC111106884</fullName>
    </submittedName>
    <submittedName>
        <fullName evidence="5 6">Uncharacterized protein LOC111107991</fullName>
    </submittedName>
</protein>
<dbReference type="Proteomes" id="UP000694844">
    <property type="component" value="Chromosome 8"/>
</dbReference>
<dbReference type="RefSeq" id="XP_022299163.1">
    <property type="nucleotide sequence ID" value="XM_022443455.1"/>
</dbReference>
<dbReference type="GeneID" id="111106884"/>
<evidence type="ECO:0000256" key="1">
    <source>
        <dbReference type="SAM" id="MobiDB-lite"/>
    </source>
</evidence>
<dbReference type="AlphaFoldDB" id="A0A8B8B2D5"/>
<evidence type="ECO:0000313" key="3">
    <source>
        <dbReference type="RefSeq" id="XP_022297461.1"/>
    </source>
</evidence>
<evidence type="ECO:0000313" key="4">
    <source>
        <dbReference type="RefSeq" id="XP_022297462.1"/>
    </source>
</evidence>
<dbReference type="KEGG" id="cvn:111107991"/>
<name>A0A8B8B2D5_CRAVI</name>
<proteinExistence type="predicted"/>
<dbReference type="RefSeq" id="XP_022299162.1">
    <property type="nucleotide sequence ID" value="XM_022443454.1"/>
</dbReference>
<keyword evidence="2" id="KW-1185">Reference proteome</keyword>
<feature type="region of interest" description="Disordered" evidence="1">
    <location>
        <begin position="1"/>
        <end position="35"/>
    </location>
</feature>
<dbReference type="KEGG" id="cvn:111106884"/>
<reference evidence="3 4" key="1">
    <citation type="submission" date="2025-04" db="UniProtKB">
        <authorList>
            <consortium name="RefSeq"/>
        </authorList>
    </citation>
    <scope>IDENTIFICATION</scope>
    <source>
        <tissue evidence="3 4">Whole sample</tissue>
    </source>
</reference>
<sequence>MAATTSLPKISRTPLATPVPPSIQRSNSMYGAYPPRELSSSMSLVRIPPRVNPLAPPPPRKRIQDHWETVEQHWHNDQRRILMQQREHQRYHSAWAKAFYGAPAEKEQYRKHFRDVLKQQMADQDLHKSVAFKEKCQESQQSIAYDNDCRQKDLDAYIQKHTYLQNFRDGNKNMMEKQWQENRTNRYLEQRIDRERLRYNPINWSCSLK</sequence>
<dbReference type="OrthoDB" id="9992297at2759"/>
<accession>A0A8B8B2D5</accession>
<dbReference type="RefSeq" id="XP_022297462.1">
    <property type="nucleotide sequence ID" value="XM_022441754.1"/>
</dbReference>